<dbReference type="GeneID" id="301341509"/>
<accession>A0AA50KC96</accession>
<dbReference type="Proteomes" id="UP001236800">
    <property type="component" value="Chromosome"/>
</dbReference>
<proteinExistence type="predicted"/>
<dbReference type="RefSeq" id="WP_306683533.1">
    <property type="nucleotide sequence ID" value="NZ_CP132914.1"/>
</dbReference>
<dbReference type="KEGG" id="sog:RA178_19965"/>
<reference evidence="1" key="1">
    <citation type="submission" date="2023-08" db="EMBL/GenBank/DDBJ databases">
        <title>Complete genome sequence of Shewanella oncorhynchi Z-P2, a siderophore putrebactin-producing bacterium.</title>
        <authorList>
            <person name="Zhang Y."/>
        </authorList>
    </citation>
    <scope>NUCLEOTIDE SEQUENCE</scope>
    <source>
        <strain evidence="1">Z-P2</strain>
    </source>
</reference>
<dbReference type="EMBL" id="CP132914">
    <property type="protein sequence ID" value="WMB72660.1"/>
    <property type="molecule type" value="Genomic_DNA"/>
</dbReference>
<gene>
    <name evidence="1" type="ORF">RA178_19965</name>
</gene>
<name>A0AA50KC96_9GAMM</name>
<dbReference type="AlphaFoldDB" id="A0AA50KC96"/>
<sequence>MDLLDKYQLKEWWLQALTASQRNQVANDYRPMGLPIGETPYLYQDLDKTDSNNGFGKLSLLLTLSYIAGDEAKHILQTKVENELLQCYTAPDSNLIDAHLALASLIKHHYSLRTAPEHYEKAKEFCLMQISISSKLVKKFRHLEKPKELKKLQNITGIKDPYYDEPQMLPSHTGYKQLAIILEKEGNIEGALKLSKQALKQGWTDNYEKRIDKLNQKLAKQKKN</sequence>
<evidence type="ECO:0000313" key="1">
    <source>
        <dbReference type="EMBL" id="WMB72660.1"/>
    </source>
</evidence>
<organism evidence="1">
    <name type="scientific">Shewanella oncorhynchi</name>
    <dbReference type="NCBI Taxonomy" id="2726434"/>
    <lineage>
        <taxon>Bacteria</taxon>
        <taxon>Pseudomonadati</taxon>
        <taxon>Pseudomonadota</taxon>
        <taxon>Gammaproteobacteria</taxon>
        <taxon>Alteromonadales</taxon>
        <taxon>Shewanellaceae</taxon>
        <taxon>Shewanella</taxon>
    </lineage>
</organism>
<protein>
    <submittedName>
        <fullName evidence="1">Uncharacterized protein</fullName>
    </submittedName>
</protein>